<evidence type="ECO:0000313" key="3">
    <source>
        <dbReference type="Proteomes" id="UP000296216"/>
    </source>
</evidence>
<reference evidence="1" key="3">
    <citation type="journal article" name="MicrobiologyOpen">
        <title>Whole-genome comparison between the type strain of Halobacterium salinarum (DSM 3754(T)) and the laboratory strains R1 and NRC-1.</title>
        <authorList>
            <person name="Pfeiffer F."/>
            <person name="Losensky G."/>
            <person name="Marchfelder A."/>
            <person name="Habermann B."/>
            <person name="Dyall-Smith M."/>
        </authorList>
    </citation>
    <scope>NUCLEOTIDE SEQUENCE</scope>
    <source>
        <strain evidence="1">91-R6</strain>
    </source>
</reference>
<accession>A0A4D6GVL5</accession>
<name>A0A4D6GVL5_HALS9</name>
<sequence length="367" mass="36068">MATTGRSSNDSDGVRDVAGVVSGAEFVRVTAAPTGGCVVAAGLLAGVCDEVGVPSQVRVVSEPPSHSGAADGSQAATPTASHVTVGCEAVAADASVTGVADAFALAREVGTHPDPVVTAAGAVADGVEPPADVRAAAEAWTRRPGVGVPTADLAAGLAHSTLVHASFSGDEQAAGAFLAELGLPPEPDAAARRRLASAVALDATADAPPCAADAVHDALRPRATPDGMMATVEGYADVLNAVAWAAPGHGVALGLGVADRTAVLAAWQAHAAPSHAAVRAASLARHRGVVVADVPTASPTVARLLRDYRATEPAVLAVGTETAALATTDADAHAVLPGSVGTRRRAVTTLGDSSDADAVIETVRGGL</sequence>
<proteinExistence type="predicted"/>
<dbReference type="Proteomes" id="UP000296216">
    <property type="component" value="Chromosome"/>
</dbReference>
<dbReference type="GeneID" id="68693635"/>
<evidence type="ECO:0000313" key="4">
    <source>
        <dbReference type="Proteomes" id="UP000323075"/>
    </source>
</evidence>
<gene>
    <name evidence="1" type="primary">recJ2</name>
    <name evidence="2" type="ORF">APQ99_01052</name>
    <name evidence="1" type="ORF">HBSAL_04070</name>
</gene>
<organism evidence="1 3">
    <name type="scientific">Halobacterium salinarum (strain ATCC 33171 / DSM 3754 / JCM 8978 / NBRC 102687 / NCIMB 764 / 91-R6)</name>
    <dbReference type="NCBI Taxonomy" id="2597657"/>
    <lineage>
        <taxon>Archaea</taxon>
        <taxon>Methanobacteriati</taxon>
        <taxon>Methanobacteriota</taxon>
        <taxon>Stenosarchaea group</taxon>
        <taxon>Halobacteria</taxon>
        <taxon>Halobacteriales</taxon>
        <taxon>Halobacteriaceae</taxon>
        <taxon>Halobacterium</taxon>
    </lineage>
</organism>
<evidence type="ECO:0000313" key="1">
    <source>
        <dbReference type="EMBL" id="QCC44538.1"/>
    </source>
</evidence>
<dbReference type="RefSeq" id="WP_010902551.1">
    <property type="nucleotide sequence ID" value="NZ_VRYN01000002.1"/>
</dbReference>
<dbReference type="Proteomes" id="UP000323075">
    <property type="component" value="Unassembled WGS sequence"/>
</dbReference>
<protein>
    <submittedName>
        <fullName evidence="1">Putative replication complex protein RecJ2</fullName>
    </submittedName>
</protein>
<reference evidence="2 4" key="2">
    <citation type="submission" date="2019-07" db="EMBL/GenBank/DDBJ databases">
        <title>Genomic Encyclopedia of Archaeal and Bacterial Type Strains, Phase II (KMG-II): from individual species to whole genera.</title>
        <authorList>
            <person name="Goeker M."/>
        </authorList>
    </citation>
    <scope>NUCLEOTIDE SEQUENCE [LARGE SCALE GENOMIC DNA]</scope>
    <source>
        <strain evidence="2 4">DSM 3754</strain>
    </source>
</reference>
<dbReference type="EMBL" id="CP038631">
    <property type="protein sequence ID" value="QCC44538.1"/>
    <property type="molecule type" value="Genomic_DNA"/>
</dbReference>
<evidence type="ECO:0000313" key="2">
    <source>
        <dbReference type="EMBL" id="TYO76415.1"/>
    </source>
</evidence>
<reference evidence="1 3" key="1">
    <citation type="journal article" date="2019" name="Microbiol. Resour. Announc.">
        <title>The Genome Sequence of the Halobacterium salinarum Type Strain Is Closely Related to That of Laboratory Strains NRC-1 and R1.</title>
        <authorList>
            <person name="Pfeiffer F."/>
            <person name="Marchfelder A."/>
            <person name="Habermann B."/>
            <person name="Dyall-Smith M.L."/>
        </authorList>
    </citation>
    <scope>NUCLEOTIDE SEQUENCE [LARGE SCALE GENOMIC DNA]</scope>
    <source>
        <strain evidence="1">91-R6</strain>
        <strain evidence="3">ATCC 33171 / DSM 3754 / JCM 8978 / NBRC 102687 / NCIMB 764 / 91-R6</strain>
    </source>
</reference>
<dbReference type="AlphaFoldDB" id="A0A4D6GVL5"/>
<dbReference type="EMBL" id="VRYN01000002">
    <property type="protein sequence ID" value="TYO76415.1"/>
    <property type="molecule type" value="Genomic_DNA"/>
</dbReference>